<comment type="subcellular location">
    <subcellularLocation>
        <location evidence="1">Cell membrane</location>
        <topology evidence="1">Multi-pass membrane protein</topology>
    </subcellularLocation>
</comment>
<protein>
    <recommendedName>
        <fullName evidence="9">Polysaccharide chain length determinant N-terminal domain-containing protein</fullName>
    </recommendedName>
</protein>
<gene>
    <name evidence="10" type="ordered locus">SVEN_7197</name>
</gene>
<comment type="similarity">
    <text evidence="2">Belongs to the CpsC/CapA family.</text>
</comment>
<organism evidence="10 11">
    <name type="scientific">Streptomyces venezuelae (strain ATCC 10712 / CBS 650.69 / DSM 40230 / JCM 4526 / NBRC 13096 / PD 04745)</name>
    <dbReference type="NCBI Taxonomy" id="953739"/>
    <lineage>
        <taxon>Bacteria</taxon>
        <taxon>Bacillati</taxon>
        <taxon>Actinomycetota</taxon>
        <taxon>Actinomycetes</taxon>
        <taxon>Kitasatosporales</taxon>
        <taxon>Streptomycetaceae</taxon>
        <taxon>Streptomyces</taxon>
    </lineage>
</organism>
<dbReference type="KEGG" id="sve:SVEN_7197"/>
<keyword evidence="3" id="KW-1003">Cell membrane</keyword>
<dbReference type="Proteomes" id="UP000006854">
    <property type="component" value="Chromosome"/>
</dbReference>
<evidence type="ECO:0000256" key="5">
    <source>
        <dbReference type="ARBA" id="ARBA00022989"/>
    </source>
</evidence>
<sequence>MSDDTIRLVTIGRIVRRRRRLLVLLVVVGALVGYGTSLLLPPRYTTSASVLLPGAWEERELLTQAEIATTSVVVDRTAAALGWHGVSGEELREQLTAKAADGNIIKISATADTPARAQRLADQVAEEFVTFAAQISGDGADPEAAGQPEALRKLVEQTSRRITELADGAGSGKSVESVQTRTELAKLRTALQEALDKLDKAEPAAGRASMVVLGPAARPTGEAPPTRTQLVAGGALLAFVLAVLGHLAAARVSRRLRTEPEITAALGAMLLGTVDVPAQGSAQRTEGRGARALVRRLLGLDVRWDIPAPQSSGDEASRQIRYRRVYARLRDQLPPSHVVLVVVPEGDAVARRAADRLVAEAATAPSPASASGGRRSLRVVEVSVSRPMVPDPDDESGAVVVLSAGSWTAGELAGIAEACADARHEVVGVVLAGTVWTRPARTAGRARRSAPARLTADETEPQTLAAGGRTSPMLGTEDTSPTPGAEDRGSRTSTADERTSPAVDADDRAAPALAVGDDAPGGNG</sequence>
<dbReference type="OrthoDB" id="4328186at2"/>
<dbReference type="Pfam" id="PF02706">
    <property type="entry name" value="Wzz"/>
    <property type="match status" value="1"/>
</dbReference>
<proteinExistence type="inferred from homology"/>
<dbReference type="InterPro" id="IPR050445">
    <property type="entry name" value="Bact_polysacc_biosynth/exp"/>
</dbReference>
<dbReference type="EMBL" id="FR845719">
    <property type="protein sequence ID" value="CCA60483.1"/>
    <property type="molecule type" value="Genomic_DNA"/>
</dbReference>
<feature type="transmembrane region" description="Helical" evidence="8">
    <location>
        <begin position="21"/>
        <end position="40"/>
    </location>
</feature>
<keyword evidence="6 8" id="KW-0472">Membrane</keyword>
<reference evidence="10 11" key="1">
    <citation type="journal article" date="2011" name="BMC Genomics">
        <title>Genome-wide analysis of the role of GlnR in Streptomyces venezuelae provides new insights into global nitrogen regulation in actinomycetes.</title>
        <authorList>
            <person name="Pullan S.T."/>
            <person name="Bibb M.J."/>
            <person name="Merrick M."/>
        </authorList>
    </citation>
    <scope>NUCLEOTIDE SEQUENCE [LARGE SCALE GENOMIC DNA]</scope>
    <source>
        <strain evidence="10">ATCC 10712</strain>
    </source>
</reference>
<dbReference type="PANTHER" id="PTHR32309:SF31">
    <property type="entry name" value="CAPSULAR EXOPOLYSACCHARIDE FAMILY"/>
    <property type="match status" value="1"/>
</dbReference>
<evidence type="ECO:0000256" key="6">
    <source>
        <dbReference type="ARBA" id="ARBA00023136"/>
    </source>
</evidence>
<feature type="compositionally biased region" description="Basic and acidic residues" evidence="7">
    <location>
        <begin position="485"/>
        <end position="509"/>
    </location>
</feature>
<evidence type="ECO:0000256" key="8">
    <source>
        <dbReference type="SAM" id="Phobius"/>
    </source>
</evidence>
<dbReference type="eggNOG" id="COG3206">
    <property type="taxonomic scope" value="Bacteria"/>
</dbReference>
<accession>F2RLV3</accession>
<dbReference type="HOGENOM" id="CLU_613446_0_0_11"/>
<name>F2RLV3_STRVP</name>
<feature type="region of interest" description="Disordered" evidence="7">
    <location>
        <begin position="441"/>
        <end position="524"/>
    </location>
</feature>
<evidence type="ECO:0000259" key="9">
    <source>
        <dbReference type="Pfam" id="PF02706"/>
    </source>
</evidence>
<dbReference type="GeneID" id="51867711"/>
<evidence type="ECO:0000256" key="1">
    <source>
        <dbReference type="ARBA" id="ARBA00004651"/>
    </source>
</evidence>
<evidence type="ECO:0000313" key="11">
    <source>
        <dbReference type="Proteomes" id="UP000006854"/>
    </source>
</evidence>
<dbReference type="InterPro" id="IPR003856">
    <property type="entry name" value="LPS_length_determ_N"/>
</dbReference>
<dbReference type="STRING" id="953739.SVEN_7197"/>
<dbReference type="PANTHER" id="PTHR32309">
    <property type="entry name" value="TYROSINE-PROTEIN KINASE"/>
    <property type="match status" value="1"/>
</dbReference>
<dbReference type="RefSeq" id="WP_015038378.1">
    <property type="nucleotide sequence ID" value="NC_018750.1"/>
</dbReference>
<evidence type="ECO:0000313" key="10">
    <source>
        <dbReference type="EMBL" id="CCA60483.1"/>
    </source>
</evidence>
<evidence type="ECO:0000256" key="4">
    <source>
        <dbReference type="ARBA" id="ARBA00022692"/>
    </source>
</evidence>
<keyword evidence="4 8" id="KW-0812">Transmembrane</keyword>
<keyword evidence="11" id="KW-1185">Reference proteome</keyword>
<evidence type="ECO:0000256" key="2">
    <source>
        <dbReference type="ARBA" id="ARBA00006683"/>
    </source>
</evidence>
<dbReference type="PATRIC" id="fig|953739.5.peg.2424"/>
<evidence type="ECO:0000256" key="7">
    <source>
        <dbReference type="SAM" id="MobiDB-lite"/>
    </source>
</evidence>
<keyword evidence="5 8" id="KW-1133">Transmembrane helix</keyword>
<dbReference type="AlphaFoldDB" id="F2RLV3"/>
<evidence type="ECO:0000256" key="3">
    <source>
        <dbReference type="ARBA" id="ARBA00022475"/>
    </source>
</evidence>
<dbReference type="GO" id="GO:0005886">
    <property type="term" value="C:plasma membrane"/>
    <property type="evidence" value="ECO:0007669"/>
    <property type="project" value="UniProtKB-SubCell"/>
</dbReference>
<feature type="domain" description="Polysaccharide chain length determinant N-terminal" evidence="9">
    <location>
        <begin position="4"/>
        <end position="64"/>
    </location>
</feature>